<feature type="compositionally biased region" description="Basic and acidic residues" evidence="2">
    <location>
        <begin position="17"/>
        <end position="26"/>
    </location>
</feature>
<reference evidence="3" key="1">
    <citation type="journal article" date="2021" name="bioRxiv">
        <title>Whole Genome Assembly and Annotation of Northern Wild Rice, Zizania palustris L., Supports a Whole Genome Duplication in the Zizania Genus.</title>
        <authorList>
            <person name="Haas M."/>
            <person name="Kono T."/>
            <person name="Macchietto M."/>
            <person name="Millas R."/>
            <person name="McGilp L."/>
            <person name="Shao M."/>
            <person name="Duquette J."/>
            <person name="Hirsch C.N."/>
            <person name="Kimball J."/>
        </authorList>
    </citation>
    <scope>NUCLEOTIDE SEQUENCE</scope>
    <source>
        <tissue evidence="3">Fresh leaf tissue</tissue>
    </source>
</reference>
<keyword evidence="4" id="KW-1185">Reference proteome</keyword>
<feature type="coiled-coil region" evidence="1">
    <location>
        <begin position="55"/>
        <end position="89"/>
    </location>
</feature>
<name>A0A8J5V593_ZIZPA</name>
<evidence type="ECO:0000313" key="3">
    <source>
        <dbReference type="EMBL" id="KAG8047881.1"/>
    </source>
</evidence>
<reference evidence="3" key="2">
    <citation type="submission" date="2021-02" db="EMBL/GenBank/DDBJ databases">
        <authorList>
            <person name="Kimball J.A."/>
            <person name="Haas M.W."/>
            <person name="Macchietto M."/>
            <person name="Kono T."/>
            <person name="Duquette J."/>
            <person name="Shao M."/>
        </authorList>
    </citation>
    <scope>NUCLEOTIDE SEQUENCE</scope>
    <source>
        <tissue evidence="3">Fresh leaf tissue</tissue>
    </source>
</reference>
<proteinExistence type="predicted"/>
<accession>A0A8J5V593</accession>
<dbReference type="Proteomes" id="UP000729402">
    <property type="component" value="Unassembled WGS sequence"/>
</dbReference>
<feature type="region of interest" description="Disordered" evidence="2">
    <location>
        <begin position="1"/>
        <end position="43"/>
    </location>
</feature>
<dbReference type="EMBL" id="JAAALK010000290">
    <property type="protein sequence ID" value="KAG8047881.1"/>
    <property type="molecule type" value="Genomic_DNA"/>
</dbReference>
<evidence type="ECO:0000256" key="2">
    <source>
        <dbReference type="SAM" id="MobiDB-lite"/>
    </source>
</evidence>
<sequence>MESGTVLGARKQSARTIGEKKEKDSSDDSDNDDDEKASSYEQEVVNLLEQNSQELKYREKLLRGAKKRIDELESELAMTNGKIESLSSSPCLGDSGECPNCEVLLCDLKTLKSRYTERVDERDTLATELESAQQELKDAHATVVASCVDCPSHLASIAELRAKSDEQLSELAGVRGELEQTKLELETLLVPSTVCENCLSIRMELIKLKAEKSVEVDKECEICLSQVEVLASLREELGDVQNENFYLRSILSWISAKEPQLGMMIQ</sequence>
<keyword evidence="1" id="KW-0175">Coiled coil</keyword>
<dbReference type="OrthoDB" id="696017at2759"/>
<organism evidence="3 4">
    <name type="scientific">Zizania palustris</name>
    <name type="common">Northern wild rice</name>
    <dbReference type="NCBI Taxonomy" id="103762"/>
    <lineage>
        <taxon>Eukaryota</taxon>
        <taxon>Viridiplantae</taxon>
        <taxon>Streptophyta</taxon>
        <taxon>Embryophyta</taxon>
        <taxon>Tracheophyta</taxon>
        <taxon>Spermatophyta</taxon>
        <taxon>Magnoliopsida</taxon>
        <taxon>Liliopsida</taxon>
        <taxon>Poales</taxon>
        <taxon>Poaceae</taxon>
        <taxon>BOP clade</taxon>
        <taxon>Oryzoideae</taxon>
        <taxon>Oryzeae</taxon>
        <taxon>Zizaniinae</taxon>
        <taxon>Zizania</taxon>
    </lineage>
</organism>
<gene>
    <name evidence="3" type="ORF">GUJ93_ZPchr0008g13305</name>
</gene>
<protein>
    <submittedName>
        <fullName evidence="3">Uncharacterized protein</fullName>
    </submittedName>
</protein>
<dbReference type="AlphaFoldDB" id="A0A8J5V593"/>
<evidence type="ECO:0000313" key="4">
    <source>
        <dbReference type="Proteomes" id="UP000729402"/>
    </source>
</evidence>
<comment type="caution">
    <text evidence="3">The sequence shown here is derived from an EMBL/GenBank/DDBJ whole genome shotgun (WGS) entry which is preliminary data.</text>
</comment>
<evidence type="ECO:0000256" key="1">
    <source>
        <dbReference type="SAM" id="Coils"/>
    </source>
</evidence>